<gene>
    <name evidence="2" type="ORF">ACAOBT_LOCUS10891</name>
</gene>
<protein>
    <submittedName>
        <fullName evidence="2">Uncharacterized protein</fullName>
    </submittedName>
</protein>
<name>A0A9P0KF11_ACAOB</name>
<sequence length="145" mass="15992">MQHHSDPGNNLRLSKRFTTELYADQLAPSYPHLKLSQIKAALVLTENNLHECRLILDLKNRFLNHESKLGCANNAGCKNQGNEDKFSSFESTAVTFTASSSSAYHGDISESDSVSDVAKAEERPPDKKVGVIIIKNDKGYKACPL</sequence>
<dbReference type="Proteomes" id="UP001152888">
    <property type="component" value="Unassembled WGS sequence"/>
</dbReference>
<dbReference type="AlphaFoldDB" id="A0A9P0KF11"/>
<comment type="caution">
    <text evidence="2">The sequence shown here is derived from an EMBL/GenBank/DDBJ whole genome shotgun (WGS) entry which is preliminary data.</text>
</comment>
<proteinExistence type="predicted"/>
<evidence type="ECO:0000313" key="2">
    <source>
        <dbReference type="EMBL" id="CAH1974105.1"/>
    </source>
</evidence>
<accession>A0A9P0KF11</accession>
<organism evidence="2 3">
    <name type="scientific">Acanthoscelides obtectus</name>
    <name type="common">Bean weevil</name>
    <name type="synonym">Bruchus obtectus</name>
    <dbReference type="NCBI Taxonomy" id="200917"/>
    <lineage>
        <taxon>Eukaryota</taxon>
        <taxon>Metazoa</taxon>
        <taxon>Ecdysozoa</taxon>
        <taxon>Arthropoda</taxon>
        <taxon>Hexapoda</taxon>
        <taxon>Insecta</taxon>
        <taxon>Pterygota</taxon>
        <taxon>Neoptera</taxon>
        <taxon>Endopterygota</taxon>
        <taxon>Coleoptera</taxon>
        <taxon>Polyphaga</taxon>
        <taxon>Cucujiformia</taxon>
        <taxon>Chrysomeloidea</taxon>
        <taxon>Chrysomelidae</taxon>
        <taxon>Bruchinae</taxon>
        <taxon>Bruchini</taxon>
        <taxon>Acanthoscelides</taxon>
    </lineage>
</organism>
<evidence type="ECO:0000313" key="3">
    <source>
        <dbReference type="Proteomes" id="UP001152888"/>
    </source>
</evidence>
<reference evidence="2" key="1">
    <citation type="submission" date="2022-03" db="EMBL/GenBank/DDBJ databases">
        <authorList>
            <person name="Sayadi A."/>
        </authorList>
    </citation>
    <scope>NUCLEOTIDE SEQUENCE</scope>
</reference>
<feature type="region of interest" description="Disordered" evidence="1">
    <location>
        <begin position="101"/>
        <end position="122"/>
    </location>
</feature>
<dbReference type="EMBL" id="CAKOFQ010006818">
    <property type="protein sequence ID" value="CAH1974105.1"/>
    <property type="molecule type" value="Genomic_DNA"/>
</dbReference>
<keyword evidence="3" id="KW-1185">Reference proteome</keyword>
<dbReference type="OrthoDB" id="6741735at2759"/>
<evidence type="ECO:0000256" key="1">
    <source>
        <dbReference type="SAM" id="MobiDB-lite"/>
    </source>
</evidence>